<dbReference type="EMBL" id="JABBWG010000001">
    <property type="protein sequence ID" value="KAG1827580.1"/>
    <property type="molecule type" value="Genomic_DNA"/>
</dbReference>
<reference evidence="2" key="1">
    <citation type="journal article" date="2020" name="New Phytol.">
        <title>Comparative genomics reveals dynamic genome evolution in host specialist ectomycorrhizal fungi.</title>
        <authorList>
            <person name="Lofgren L.A."/>
            <person name="Nguyen N.H."/>
            <person name="Vilgalys R."/>
            <person name="Ruytinx J."/>
            <person name="Liao H.L."/>
            <person name="Branco S."/>
            <person name="Kuo A."/>
            <person name="LaButti K."/>
            <person name="Lipzen A."/>
            <person name="Andreopoulos W."/>
            <person name="Pangilinan J."/>
            <person name="Riley R."/>
            <person name="Hundley H."/>
            <person name="Na H."/>
            <person name="Barry K."/>
            <person name="Grigoriev I.V."/>
            <person name="Stajich J.E."/>
            <person name="Kennedy P.G."/>
        </authorList>
    </citation>
    <scope>NUCLEOTIDE SEQUENCE</scope>
    <source>
        <strain evidence="2">MN1</strain>
    </source>
</reference>
<organism evidence="2 3">
    <name type="scientific">Suillus subaureus</name>
    <dbReference type="NCBI Taxonomy" id="48587"/>
    <lineage>
        <taxon>Eukaryota</taxon>
        <taxon>Fungi</taxon>
        <taxon>Dikarya</taxon>
        <taxon>Basidiomycota</taxon>
        <taxon>Agaricomycotina</taxon>
        <taxon>Agaricomycetes</taxon>
        <taxon>Agaricomycetidae</taxon>
        <taxon>Boletales</taxon>
        <taxon>Suillineae</taxon>
        <taxon>Suillaceae</taxon>
        <taxon>Suillus</taxon>
    </lineage>
</organism>
<keyword evidence="3" id="KW-1185">Reference proteome</keyword>
<sequence>MTQDADQDVINPKTSHCNIMVLSSSSESGHYHYAKVLGIHHVNTVVVRGSYQTPHRMEFLFVHWYEAADADSCRTALDCICFSLLDSEDTFGFLNPADVLRASHIIPHFSKGLRHTDGRGLSGMARDKGNWQEYFINWDMLMHFHFGLGVGHVYSHQDMLPVGSPSNVSGPQEITFDGREGDENEEINSENSEYEHTGIEEEVLFDQEQNGSTASIIEELDNMFTIEHELDYEP</sequence>
<protein>
    <submittedName>
        <fullName evidence="2">Uncharacterized protein</fullName>
    </submittedName>
</protein>
<gene>
    <name evidence="2" type="ORF">BJ212DRAFT_1474739</name>
</gene>
<accession>A0A9P7EPH9</accession>
<comment type="caution">
    <text evidence="2">The sequence shown here is derived from an EMBL/GenBank/DDBJ whole genome shotgun (WGS) entry which is preliminary data.</text>
</comment>
<evidence type="ECO:0000313" key="3">
    <source>
        <dbReference type="Proteomes" id="UP000807769"/>
    </source>
</evidence>
<dbReference type="AlphaFoldDB" id="A0A9P7EPH9"/>
<dbReference type="OrthoDB" id="3183767at2759"/>
<name>A0A9P7EPH9_9AGAM</name>
<dbReference type="GeneID" id="64633162"/>
<feature type="region of interest" description="Disordered" evidence="1">
    <location>
        <begin position="175"/>
        <end position="194"/>
    </location>
</feature>
<dbReference type="RefSeq" id="XP_041200427.1">
    <property type="nucleotide sequence ID" value="XM_041339146.1"/>
</dbReference>
<dbReference type="Proteomes" id="UP000807769">
    <property type="component" value="Unassembled WGS sequence"/>
</dbReference>
<evidence type="ECO:0000256" key="1">
    <source>
        <dbReference type="SAM" id="MobiDB-lite"/>
    </source>
</evidence>
<evidence type="ECO:0000313" key="2">
    <source>
        <dbReference type="EMBL" id="KAG1827580.1"/>
    </source>
</evidence>
<proteinExistence type="predicted"/>